<dbReference type="Gene3D" id="1.20.1270.60">
    <property type="entry name" value="Arfaptin homology (AH) domain/BAR domain"/>
    <property type="match status" value="1"/>
</dbReference>
<sequence>MMDGLDDSPDLLAEDENKPRTESVDLTKDDTLSIDISDALSERDRVKFTVHTKTTLPDFRESEFSVVRQHEEFIWLHDRFVENEEYGGYIIPPAPPRPDFDASREKLQKLGEGEGTMTKEEFTKMKQELEAEYLATFKKTVAMHEVFLQRLAAHPAFRKDTNFRVFLEYDQDLSVRLKNKKEKLGWFIKSMSQSVDEVLLSNQKDADEFFEQEKGFLVEYHNRIAQSTKCADRMTKMHKSVADSYIKLSTGLGSLATCENTELDKVFNKVSECFEKSRKLEARVSSDEDLKLSDTLRYYLRDTSAAKDLLYRRTRALADYENANKDLDKARAKNRNVQQEVAVAEQAQQRACEKYEHLSELAKSELQDFKKRRVGAFRKNLVELAELEIKHAKALNQLYRNCIAQLKEEGRGAKAQPQ</sequence>
<dbReference type="InterPro" id="IPR036871">
    <property type="entry name" value="PX_dom_sf"/>
</dbReference>
<keyword evidence="2 4" id="KW-0813">Transport</keyword>
<dbReference type="GO" id="GO:0015031">
    <property type="term" value="P:protein transport"/>
    <property type="evidence" value="ECO:0007669"/>
    <property type="project" value="UniProtKB-KW"/>
</dbReference>
<comment type="similarity">
    <text evidence="1 4">Belongs to the sorting nexin family.</text>
</comment>
<dbReference type="FunFam" id="3.30.1520.10:FF:000001">
    <property type="entry name" value="Sorting nexin"/>
    <property type="match status" value="1"/>
</dbReference>
<dbReference type="CDD" id="cd07621">
    <property type="entry name" value="BAR_SNX5_6"/>
    <property type="match status" value="1"/>
</dbReference>
<protein>
    <recommendedName>
        <fullName evidence="4">Sorting nexin</fullName>
    </recommendedName>
</protein>
<dbReference type="PIRSF" id="PIRSF036924">
    <property type="entry name" value="Snx5_Snx6"/>
    <property type="match status" value="1"/>
</dbReference>
<dbReference type="InterPro" id="IPR001683">
    <property type="entry name" value="PX_dom"/>
</dbReference>
<feature type="region of interest" description="Disordered" evidence="6">
    <location>
        <begin position="1"/>
        <end position="26"/>
    </location>
</feature>
<dbReference type="RefSeq" id="XP_019625942.1">
    <property type="nucleotide sequence ID" value="XM_019770383.1"/>
</dbReference>
<evidence type="ECO:0000313" key="8">
    <source>
        <dbReference type="Proteomes" id="UP000515135"/>
    </source>
</evidence>
<evidence type="ECO:0000256" key="5">
    <source>
        <dbReference type="SAM" id="Coils"/>
    </source>
</evidence>
<comment type="function">
    <text evidence="4">Involved in several stages of intracellular trafficking.</text>
</comment>
<dbReference type="PROSITE" id="PS50195">
    <property type="entry name" value="PX"/>
    <property type="match status" value="1"/>
</dbReference>
<evidence type="ECO:0000259" key="7">
    <source>
        <dbReference type="PROSITE" id="PS50195"/>
    </source>
</evidence>
<keyword evidence="3 4" id="KW-0653">Protein transport</keyword>
<dbReference type="GeneID" id="109471148"/>
<keyword evidence="5" id="KW-0175">Coiled coil</keyword>
<dbReference type="AlphaFoldDB" id="A0A6P4Z4E3"/>
<keyword evidence="8" id="KW-1185">Reference proteome</keyword>
<dbReference type="FunFam" id="1.20.1270.60:FF:000008">
    <property type="entry name" value="Sorting nexin"/>
    <property type="match status" value="1"/>
</dbReference>
<feature type="compositionally biased region" description="Acidic residues" evidence="6">
    <location>
        <begin position="1"/>
        <end position="14"/>
    </location>
</feature>
<proteinExistence type="inferred from homology"/>
<accession>A0A6P4Z4E3</accession>
<evidence type="ECO:0000256" key="1">
    <source>
        <dbReference type="ARBA" id="ARBA00010883"/>
    </source>
</evidence>
<dbReference type="GO" id="GO:0035091">
    <property type="term" value="F:phosphatidylinositol binding"/>
    <property type="evidence" value="ECO:0007669"/>
    <property type="project" value="UniProtKB-UniRule"/>
</dbReference>
<dbReference type="Pfam" id="PF00787">
    <property type="entry name" value="PX"/>
    <property type="match status" value="1"/>
</dbReference>
<evidence type="ECO:0000256" key="3">
    <source>
        <dbReference type="ARBA" id="ARBA00022927"/>
    </source>
</evidence>
<dbReference type="Pfam" id="PF09325">
    <property type="entry name" value="Vps5"/>
    <property type="match status" value="1"/>
</dbReference>
<name>A0A6P4Z4E3_BRABE</name>
<dbReference type="InterPro" id="IPR014637">
    <property type="entry name" value="SNX5/SNX6/SNX32"/>
</dbReference>
<evidence type="ECO:0000256" key="4">
    <source>
        <dbReference type="PIRNR" id="PIRNR036924"/>
    </source>
</evidence>
<dbReference type="InterPro" id="IPR027267">
    <property type="entry name" value="AH/BAR_dom_sf"/>
</dbReference>
<feature type="coiled-coil region" evidence="5">
    <location>
        <begin position="313"/>
        <end position="409"/>
    </location>
</feature>
<dbReference type="InterPro" id="IPR015404">
    <property type="entry name" value="Vps5_C"/>
</dbReference>
<feature type="compositionally biased region" description="Basic and acidic residues" evidence="6">
    <location>
        <begin position="15"/>
        <end position="26"/>
    </location>
</feature>
<feature type="domain" description="PX" evidence="7">
    <location>
        <begin position="26"/>
        <end position="173"/>
    </location>
</feature>
<organism evidence="8 9">
    <name type="scientific">Branchiostoma belcheri</name>
    <name type="common">Amphioxus</name>
    <dbReference type="NCBI Taxonomy" id="7741"/>
    <lineage>
        <taxon>Eukaryota</taxon>
        <taxon>Metazoa</taxon>
        <taxon>Chordata</taxon>
        <taxon>Cephalochordata</taxon>
        <taxon>Leptocardii</taxon>
        <taxon>Amphioxiformes</taxon>
        <taxon>Branchiostomatidae</taxon>
        <taxon>Branchiostoma</taxon>
    </lineage>
</organism>
<dbReference type="GO" id="GO:0005768">
    <property type="term" value="C:endosome"/>
    <property type="evidence" value="ECO:0007669"/>
    <property type="project" value="UniProtKB-ARBA"/>
</dbReference>
<reference evidence="9" key="1">
    <citation type="submission" date="2025-08" db="UniProtKB">
        <authorList>
            <consortium name="RefSeq"/>
        </authorList>
    </citation>
    <scope>IDENTIFICATION</scope>
    <source>
        <tissue evidence="9">Gonad</tissue>
    </source>
</reference>
<dbReference type="PANTHER" id="PTHR45850">
    <property type="entry name" value="SORTING NEXIN FAMILY MEMBER"/>
    <property type="match status" value="1"/>
</dbReference>
<evidence type="ECO:0000313" key="9">
    <source>
        <dbReference type="RefSeq" id="XP_019625942.1"/>
    </source>
</evidence>
<dbReference type="Gene3D" id="3.30.1520.10">
    <property type="entry name" value="Phox-like domain"/>
    <property type="match status" value="1"/>
</dbReference>
<dbReference type="SUPFAM" id="SSF64268">
    <property type="entry name" value="PX domain"/>
    <property type="match status" value="1"/>
</dbReference>
<gene>
    <name evidence="9" type="primary">LOC109471148</name>
</gene>
<dbReference type="SUPFAM" id="SSF103657">
    <property type="entry name" value="BAR/IMD domain-like"/>
    <property type="match status" value="1"/>
</dbReference>
<dbReference type="OrthoDB" id="9976382at2759"/>
<dbReference type="PANTHER" id="PTHR45850:SF1">
    <property type="entry name" value="SORTING NEXIN 6, ISOFORM B"/>
    <property type="match status" value="1"/>
</dbReference>
<dbReference type="Proteomes" id="UP000515135">
    <property type="component" value="Unplaced"/>
</dbReference>
<evidence type="ECO:0000256" key="2">
    <source>
        <dbReference type="ARBA" id="ARBA00022448"/>
    </source>
</evidence>
<dbReference type="CDD" id="cd06892">
    <property type="entry name" value="PX_SNX5_like"/>
    <property type="match status" value="1"/>
</dbReference>
<evidence type="ECO:0000256" key="6">
    <source>
        <dbReference type="SAM" id="MobiDB-lite"/>
    </source>
</evidence>